<evidence type="ECO:0000256" key="1">
    <source>
        <dbReference type="SAM" id="MobiDB-lite"/>
    </source>
</evidence>
<name>A0A1G1XZC3_9BACT</name>
<proteinExistence type="predicted"/>
<gene>
    <name evidence="2" type="ORF">A2729_00545</name>
</gene>
<organism evidence="2 3">
    <name type="scientific">Candidatus Buchananbacteria bacterium RIFCSPHIGHO2_01_FULL_39_14</name>
    <dbReference type="NCBI Taxonomy" id="1797532"/>
    <lineage>
        <taxon>Bacteria</taxon>
        <taxon>Candidatus Buchananiibacteriota</taxon>
    </lineage>
</organism>
<feature type="compositionally biased region" description="Polar residues" evidence="1">
    <location>
        <begin position="147"/>
        <end position="160"/>
    </location>
</feature>
<feature type="compositionally biased region" description="Polar residues" evidence="1">
    <location>
        <begin position="130"/>
        <end position="139"/>
    </location>
</feature>
<dbReference type="EMBL" id="MHIB01000003">
    <property type="protein sequence ID" value="OGY45311.1"/>
    <property type="molecule type" value="Genomic_DNA"/>
</dbReference>
<accession>A0A1G1XZC3</accession>
<dbReference type="AlphaFoldDB" id="A0A1G1XZC3"/>
<protein>
    <submittedName>
        <fullName evidence="2">Uncharacterized protein</fullName>
    </submittedName>
</protein>
<reference evidence="2 3" key="1">
    <citation type="journal article" date="2016" name="Nat. Commun.">
        <title>Thousands of microbial genomes shed light on interconnected biogeochemical processes in an aquifer system.</title>
        <authorList>
            <person name="Anantharaman K."/>
            <person name="Brown C.T."/>
            <person name="Hug L.A."/>
            <person name="Sharon I."/>
            <person name="Castelle C.J."/>
            <person name="Probst A.J."/>
            <person name="Thomas B.C."/>
            <person name="Singh A."/>
            <person name="Wilkins M.J."/>
            <person name="Karaoz U."/>
            <person name="Brodie E.L."/>
            <person name="Williams K.H."/>
            <person name="Hubbard S.S."/>
            <person name="Banfield J.F."/>
        </authorList>
    </citation>
    <scope>NUCLEOTIDE SEQUENCE [LARGE SCALE GENOMIC DNA]</scope>
</reference>
<feature type="region of interest" description="Disordered" evidence="1">
    <location>
        <begin position="119"/>
        <end position="163"/>
    </location>
</feature>
<evidence type="ECO:0000313" key="2">
    <source>
        <dbReference type="EMBL" id="OGY45311.1"/>
    </source>
</evidence>
<comment type="caution">
    <text evidence="2">The sequence shown here is derived from an EMBL/GenBank/DDBJ whole genome shotgun (WGS) entry which is preliminary data.</text>
</comment>
<evidence type="ECO:0000313" key="3">
    <source>
        <dbReference type="Proteomes" id="UP000178930"/>
    </source>
</evidence>
<dbReference type="Proteomes" id="UP000178930">
    <property type="component" value="Unassembled WGS sequence"/>
</dbReference>
<sequence length="179" mass="20851">MDKNNEEINVKTIKGSIRRMIWSTIWESKQVARLKPLEVILYIGTISISDDEGRFNADSQILKAKIFPRRKNVSPKMIDGMKKSIQREQLIPFYRVDDEEYGYHPNWDKYQSLRNDRRKISKIPPPFGNPENQSPTNYQPDDDKMAPQQNITKPNSSQAKLTEPSISGFKKLFIKDHAL</sequence>